<dbReference type="Gene3D" id="3.40.50.720">
    <property type="entry name" value="NAD(P)-binding Rossmann-like Domain"/>
    <property type="match status" value="1"/>
</dbReference>
<comment type="catalytic activity">
    <reaction evidence="11">
        <text>2-C-methyl-D-erythritol 4-phosphate + NADP(+) = 1-deoxy-D-xylulose 5-phosphate + NADPH + H(+)</text>
        <dbReference type="Rhea" id="RHEA:13717"/>
        <dbReference type="ChEBI" id="CHEBI:15378"/>
        <dbReference type="ChEBI" id="CHEBI:57783"/>
        <dbReference type="ChEBI" id="CHEBI:57792"/>
        <dbReference type="ChEBI" id="CHEBI:58262"/>
        <dbReference type="ChEBI" id="CHEBI:58349"/>
        <dbReference type="EC" id="1.1.1.267"/>
    </reaction>
    <physiologicalReaction direction="right-to-left" evidence="11">
        <dbReference type="Rhea" id="RHEA:13719"/>
    </physiologicalReaction>
</comment>
<dbReference type="PANTHER" id="PTHR30525">
    <property type="entry name" value="1-DEOXY-D-XYLULOSE 5-PHOSPHATE REDUCTOISOMERASE"/>
    <property type="match status" value="1"/>
</dbReference>
<comment type="caution">
    <text evidence="15">The sequence shown here is derived from an EMBL/GenBank/DDBJ whole genome shotgun (WGS) entry which is preliminary data.</text>
</comment>
<dbReference type="InterPro" id="IPR026877">
    <property type="entry name" value="DXPR_C"/>
</dbReference>
<keyword evidence="9" id="KW-0464">Manganese</keyword>
<dbReference type="GO" id="GO:0070402">
    <property type="term" value="F:NADPH binding"/>
    <property type="evidence" value="ECO:0007669"/>
    <property type="project" value="InterPro"/>
</dbReference>
<dbReference type="UniPathway" id="UPA00056">
    <property type="reaction ID" value="UER00092"/>
</dbReference>
<evidence type="ECO:0000259" key="13">
    <source>
        <dbReference type="Pfam" id="PF08436"/>
    </source>
</evidence>
<dbReference type="InterPro" id="IPR003821">
    <property type="entry name" value="DXP_reductoisomerase"/>
</dbReference>
<dbReference type="AlphaFoldDB" id="X1NMS3"/>
<comment type="pathway">
    <text evidence="3">Isoprenoid biosynthesis; isopentenyl diphosphate biosynthesis via DXP pathway; isopentenyl diphosphate from 1-deoxy-D-xylulose 5-phosphate: step 1/6.</text>
</comment>
<evidence type="ECO:0000313" key="15">
    <source>
        <dbReference type="EMBL" id="GAI31501.1"/>
    </source>
</evidence>
<dbReference type="Pfam" id="PF08436">
    <property type="entry name" value="DXP_redisom_C"/>
    <property type="match status" value="1"/>
</dbReference>
<dbReference type="Pfam" id="PF02670">
    <property type="entry name" value="DXP_reductoisom"/>
    <property type="match status" value="1"/>
</dbReference>
<comment type="similarity">
    <text evidence="4">Belongs to the DXR family.</text>
</comment>
<dbReference type="EC" id="1.1.1.267" evidence="5"/>
<dbReference type="HAMAP" id="MF_00183">
    <property type="entry name" value="DXP_reductoisom"/>
    <property type="match status" value="1"/>
</dbReference>
<feature type="domain" description="1-deoxy-D-xylulose 5-phosphate reductoisomerase C-terminal" evidence="13">
    <location>
        <begin position="37"/>
        <end position="119"/>
    </location>
</feature>
<dbReference type="SUPFAM" id="SSF55347">
    <property type="entry name" value="Glyceraldehyde-3-phosphate dehydrogenase-like, C-terminal domain"/>
    <property type="match status" value="1"/>
</dbReference>
<keyword evidence="10" id="KW-0414">Isoprene biosynthesis</keyword>
<reference evidence="15" key="1">
    <citation type="journal article" date="2014" name="Front. Microbiol.">
        <title>High frequency of phylogenetically diverse reductive dehalogenase-homologous genes in deep subseafloor sedimentary metagenomes.</title>
        <authorList>
            <person name="Kawai M."/>
            <person name="Futagami T."/>
            <person name="Toyoda A."/>
            <person name="Takaki Y."/>
            <person name="Nishi S."/>
            <person name="Hori S."/>
            <person name="Arai W."/>
            <person name="Tsubouchi T."/>
            <person name="Morono Y."/>
            <person name="Uchiyama I."/>
            <person name="Ito T."/>
            <person name="Fujiyama A."/>
            <person name="Inagaki F."/>
            <person name="Takami H."/>
        </authorList>
    </citation>
    <scope>NUCLEOTIDE SEQUENCE</scope>
    <source>
        <strain evidence="15">Expedition CK06-06</strain>
    </source>
</reference>
<evidence type="ECO:0000259" key="12">
    <source>
        <dbReference type="Pfam" id="PF02670"/>
    </source>
</evidence>
<dbReference type="InterPro" id="IPR013644">
    <property type="entry name" value="DXP_reductoisomerase_C"/>
</dbReference>
<evidence type="ECO:0000259" key="14">
    <source>
        <dbReference type="Pfam" id="PF13288"/>
    </source>
</evidence>
<evidence type="ECO:0000256" key="6">
    <source>
        <dbReference type="ARBA" id="ARBA00022723"/>
    </source>
</evidence>
<evidence type="ECO:0000256" key="11">
    <source>
        <dbReference type="ARBA" id="ARBA00048543"/>
    </source>
</evidence>
<accession>X1NMS3</accession>
<evidence type="ECO:0000256" key="8">
    <source>
        <dbReference type="ARBA" id="ARBA00023002"/>
    </source>
</evidence>
<evidence type="ECO:0000256" key="3">
    <source>
        <dbReference type="ARBA" id="ARBA00005094"/>
    </source>
</evidence>
<dbReference type="Gene3D" id="1.10.1740.10">
    <property type="match status" value="1"/>
</dbReference>
<comment type="cofactor">
    <cofactor evidence="1">
        <name>Mn(2+)</name>
        <dbReference type="ChEBI" id="CHEBI:29035"/>
    </cofactor>
</comment>
<evidence type="ECO:0000256" key="9">
    <source>
        <dbReference type="ARBA" id="ARBA00023211"/>
    </source>
</evidence>
<dbReference type="NCBIfam" id="TIGR00243">
    <property type="entry name" value="Dxr"/>
    <property type="match status" value="1"/>
</dbReference>
<dbReference type="EMBL" id="BARV01015546">
    <property type="protein sequence ID" value="GAI31501.1"/>
    <property type="molecule type" value="Genomic_DNA"/>
</dbReference>
<evidence type="ECO:0000256" key="5">
    <source>
        <dbReference type="ARBA" id="ARBA00012366"/>
    </source>
</evidence>
<keyword evidence="7" id="KW-0521">NADP</keyword>
<evidence type="ECO:0000256" key="4">
    <source>
        <dbReference type="ARBA" id="ARBA00006825"/>
    </source>
</evidence>
<feature type="non-terminal residue" evidence="15">
    <location>
        <position position="1"/>
    </location>
</feature>
<dbReference type="GO" id="GO:0051484">
    <property type="term" value="P:isopentenyl diphosphate biosynthetic process, methylerythritol 4-phosphate pathway involved in terpenoid biosynthetic process"/>
    <property type="evidence" value="ECO:0007669"/>
    <property type="project" value="TreeGrafter"/>
</dbReference>
<evidence type="ECO:0000256" key="10">
    <source>
        <dbReference type="ARBA" id="ARBA00023229"/>
    </source>
</evidence>
<dbReference type="InterPro" id="IPR013512">
    <property type="entry name" value="DXP_reductoisomerase_N"/>
</dbReference>
<comment type="cofactor">
    <cofactor evidence="2">
        <name>Mg(2+)</name>
        <dbReference type="ChEBI" id="CHEBI:18420"/>
    </cofactor>
</comment>
<dbReference type="InterPro" id="IPR036169">
    <property type="entry name" value="DXPR_C_sf"/>
</dbReference>
<dbReference type="PANTHER" id="PTHR30525:SF0">
    <property type="entry name" value="1-DEOXY-D-XYLULOSE 5-PHOSPHATE REDUCTOISOMERASE, CHLOROPLASTIC"/>
    <property type="match status" value="1"/>
</dbReference>
<proteinExistence type="inferred from homology"/>
<keyword evidence="6" id="KW-0479">Metal-binding</keyword>
<dbReference type="Pfam" id="PF13288">
    <property type="entry name" value="DXPR_C"/>
    <property type="match status" value="1"/>
</dbReference>
<feature type="domain" description="1-deoxy-D-xylulose 5-phosphate reductoisomerase N-terminal" evidence="12">
    <location>
        <begin position="1"/>
        <end position="23"/>
    </location>
</feature>
<evidence type="ECO:0000256" key="1">
    <source>
        <dbReference type="ARBA" id="ARBA00001936"/>
    </source>
</evidence>
<feature type="domain" description="DXP reductoisomerase C-terminal" evidence="14">
    <location>
        <begin position="151"/>
        <end position="268"/>
    </location>
</feature>
<organism evidence="15">
    <name type="scientific">marine sediment metagenome</name>
    <dbReference type="NCBI Taxonomy" id="412755"/>
    <lineage>
        <taxon>unclassified sequences</taxon>
        <taxon>metagenomes</taxon>
        <taxon>ecological metagenomes</taxon>
    </lineage>
</organism>
<protein>
    <recommendedName>
        <fullName evidence="5">1-deoxy-D-xylulose-5-phosphate reductoisomerase</fullName>
        <ecNumber evidence="5">1.1.1.267</ecNumber>
    </recommendedName>
</protein>
<keyword evidence="8" id="KW-0560">Oxidoreductase</keyword>
<evidence type="ECO:0000256" key="7">
    <source>
        <dbReference type="ARBA" id="ARBA00022857"/>
    </source>
</evidence>
<sequence>TLAAVKAGKNVALANKESLVMAGEIITNEAKLNAAQILPVDSEHSAIWQCLKGETQPAAQLVLTASGGPFRYYSPAELYSVTARQALRHPSWQMGRKVTIDSATLMNKGLEIIEAHWLFDIPIDNIRVLIHPQSIIHSMVEFIDGSIKAQLSHPDMRLPIQYALSYPERLPNPQLPRLDWNNIKNLTFEQPDFDTFPCLKLAIEAGKKGETYPAVLCAADEVAVELFLSQRIKFTDIARLVEQILEEHAAIVHPTLEEIIAADAWAREKVMQLTSGDNR</sequence>
<dbReference type="GO" id="GO:0030145">
    <property type="term" value="F:manganese ion binding"/>
    <property type="evidence" value="ECO:0007669"/>
    <property type="project" value="TreeGrafter"/>
</dbReference>
<gene>
    <name evidence="15" type="ORF">S06H3_26852</name>
</gene>
<dbReference type="GO" id="GO:0030604">
    <property type="term" value="F:1-deoxy-D-xylulose-5-phosphate reductoisomerase activity"/>
    <property type="evidence" value="ECO:0007669"/>
    <property type="project" value="UniProtKB-EC"/>
</dbReference>
<evidence type="ECO:0000256" key="2">
    <source>
        <dbReference type="ARBA" id="ARBA00001946"/>
    </source>
</evidence>
<dbReference type="SUPFAM" id="SSF69055">
    <property type="entry name" value="1-deoxy-D-xylulose-5-phosphate reductoisomerase, C-terminal domain"/>
    <property type="match status" value="1"/>
</dbReference>
<name>X1NMS3_9ZZZZ</name>